<dbReference type="SUPFAM" id="SSF53092">
    <property type="entry name" value="Creatinase/prolidase N-terminal domain"/>
    <property type="match status" value="1"/>
</dbReference>
<keyword evidence="9" id="KW-1185">Reference proteome</keyword>
<keyword evidence="3" id="KW-0378">Hydrolase</keyword>
<reference evidence="8 9" key="1">
    <citation type="submission" date="2020-06" db="EMBL/GenBank/DDBJ databases">
        <authorList>
            <person name="Kim S.-J."/>
            <person name="Park S.-J."/>
        </authorList>
    </citation>
    <scope>NUCLEOTIDE SEQUENCE [LARGE SCALE GENOMIC DNA]</scope>
    <source>
        <strain evidence="8 9">SW-151</strain>
    </source>
</reference>
<keyword evidence="1" id="KW-0645">Protease</keyword>
<evidence type="ECO:0000256" key="3">
    <source>
        <dbReference type="ARBA" id="ARBA00022801"/>
    </source>
</evidence>
<dbReference type="InterPro" id="IPR000994">
    <property type="entry name" value="Pept_M24"/>
</dbReference>
<dbReference type="InterPro" id="IPR036005">
    <property type="entry name" value="Creatinase/aminopeptidase-like"/>
</dbReference>
<evidence type="ECO:0000256" key="5">
    <source>
        <dbReference type="RuleBase" id="RU000590"/>
    </source>
</evidence>
<accession>A0ABX2N4U8</accession>
<keyword evidence="2 5" id="KW-0479">Metal-binding</keyword>
<protein>
    <submittedName>
        <fullName evidence="8">Aminopeptidase P family protein</fullName>
    </submittedName>
</protein>
<evidence type="ECO:0000313" key="8">
    <source>
        <dbReference type="EMBL" id="NVD28733.1"/>
    </source>
</evidence>
<dbReference type="InterPro" id="IPR050659">
    <property type="entry name" value="Peptidase_M24B"/>
</dbReference>
<evidence type="ECO:0000256" key="1">
    <source>
        <dbReference type="ARBA" id="ARBA00022670"/>
    </source>
</evidence>
<dbReference type="SUPFAM" id="SSF55920">
    <property type="entry name" value="Creatinase/aminopeptidase"/>
    <property type="match status" value="1"/>
</dbReference>
<dbReference type="PANTHER" id="PTHR46112:SF3">
    <property type="entry name" value="AMINOPEPTIDASE YPDF"/>
    <property type="match status" value="1"/>
</dbReference>
<proteinExistence type="inferred from homology"/>
<dbReference type="Pfam" id="PF00557">
    <property type="entry name" value="Peptidase_M24"/>
    <property type="match status" value="1"/>
</dbReference>
<evidence type="ECO:0000256" key="4">
    <source>
        <dbReference type="ARBA" id="ARBA00023049"/>
    </source>
</evidence>
<keyword evidence="8" id="KW-0031">Aminopeptidase</keyword>
<dbReference type="EMBL" id="JABWMH010000003">
    <property type="protein sequence ID" value="NVD28733.1"/>
    <property type="molecule type" value="Genomic_DNA"/>
</dbReference>
<feature type="domain" description="Creatinase N-terminal" evidence="7">
    <location>
        <begin position="18"/>
        <end position="153"/>
    </location>
</feature>
<organism evidence="8 9">
    <name type="scientific">Parasphingorhabdus flavimaris</name>
    <dbReference type="NCBI Taxonomy" id="266812"/>
    <lineage>
        <taxon>Bacteria</taxon>
        <taxon>Pseudomonadati</taxon>
        <taxon>Pseudomonadota</taxon>
        <taxon>Alphaproteobacteria</taxon>
        <taxon>Sphingomonadales</taxon>
        <taxon>Sphingomonadaceae</taxon>
        <taxon>Parasphingorhabdus</taxon>
    </lineage>
</organism>
<dbReference type="InterPro" id="IPR029149">
    <property type="entry name" value="Creatin/AminoP/Spt16_N"/>
</dbReference>
<gene>
    <name evidence="8" type="ORF">HUO14_12600</name>
</gene>
<dbReference type="InterPro" id="IPR000587">
    <property type="entry name" value="Creatinase_N"/>
</dbReference>
<feature type="domain" description="Peptidase M24" evidence="6">
    <location>
        <begin position="161"/>
        <end position="367"/>
    </location>
</feature>
<keyword evidence="4" id="KW-0482">Metalloprotease</keyword>
<comment type="caution">
    <text evidence="8">The sequence shown here is derived from an EMBL/GenBank/DDBJ whole genome shotgun (WGS) entry which is preliminary data.</text>
</comment>
<dbReference type="PROSITE" id="PS00491">
    <property type="entry name" value="PROLINE_PEPTIDASE"/>
    <property type="match status" value="1"/>
</dbReference>
<dbReference type="Proteomes" id="UP000652427">
    <property type="component" value="Unassembled WGS sequence"/>
</dbReference>
<evidence type="ECO:0000259" key="7">
    <source>
        <dbReference type="Pfam" id="PF01321"/>
    </source>
</evidence>
<evidence type="ECO:0000313" key="9">
    <source>
        <dbReference type="Proteomes" id="UP000652427"/>
    </source>
</evidence>
<sequence>MTTVSRPPSIGDAEREQRLDRLRGAMPASGFDAVIITPGSNMRYFFAEAFYESERFVGVLITADRIVFICPKFEESAIRAKFPMASEMAFWEEHECPFALIASLLADNESRACALDPECSYGHAARLFDALAQRENPVLCGSAAPVIAPLRAIKSQAEIDLMIAAMQLTLSVHKTVFEWVKPGMKASTVIAEIDRLHRAGGADGGNSFCAVQFGEATSHPHGVPGDPALEEGELILIDTGCTIDGYNSDITRTYALSKLDSEVEKLWHAEKQAQQAAFDRAAIGTPCEDVDKAARDVLISHGLGPDYDLPGLPHRTGHGIGLDIHEGPYLVKGDKTPLAAGMCFSNEPMIVVPGQYGIRLEDHFYMTAAGPAWFTQPQEDIYRPFG</sequence>
<dbReference type="Pfam" id="PF01321">
    <property type="entry name" value="Creatinase_N"/>
    <property type="match status" value="1"/>
</dbReference>
<dbReference type="PANTHER" id="PTHR46112">
    <property type="entry name" value="AMINOPEPTIDASE"/>
    <property type="match status" value="1"/>
</dbReference>
<evidence type="ECO:0000256" key="2">
    <source>
        <dbReference type="ARBA" id="ARBA00022723"/>
    </source>
</evidence>
<comment type="similarity">
    <text evidence="5">Belongs to the peptidase M24B family.</text>
</comment>
<name>A0ABX2N4U8_9SPHN</name>
<dbReference type="Gene3D" id="3.40.350.10">
    <property type="entry name" value="Creatinase/prolidase N-terminal domain"/>
    <property type="match status" value="1"/>
</dbReference>
<dbReference type="Gene3D" id="3.90.230.10">
    <property type="entry name" value="Creatinase/methionine aminopeptidase superfamily"/>
    <property type="match status" value="1"/>
</dbReference>
<evidence type="ECO:0000259" key="6">
    <source>
        <dbReference type="Pfam" id="PF00557"/>
    </source>
</evidence>
<dbReference type="InterPro" id="IPR001131">
    <property type="entry name" value="Peptidase_M24B_aminopep-P_CS"/>
</dbReference>
<dbReference type="GO" id="GO:0004177">
    <property type="term" value="F:aminopeptidase activity"/>
    <property type="evidence" value="ECO:0007669"/>
    <property type="project" value="UniProtKB-KW"/>
</dbReference>
<dbReference type="RefSeq" id="WP_176280136.1">
    <property type="nucleotide sequence ID" value="NZ_JABWMH010000003.1"/>
</dbReference>